<feature type="domain" description="TonB-dependent receptor-like beta-barrel" evidence="6">
    <location>
        <begin position="512"/>
        <end position="1087"/>
    </location>
</feature>
<dbReference type="Gene3D" id="2.170.130.10">
    <property type="entry name" value="TonB-dependent receptor, plug domain"/>
    <property type="match status" value="1"/>
</dbReference>
<keyword evidence="5" id="KW-0732">Signal</keyword>
<accession>A0A4S1WJG9</accession>
<name>A0A4S1WJG9_9SPHN</name>
<gene>
    <name evidence="8" type="ORF">E5A74_08875</name>
</gene>
<evidence type="ECO:0000259" key="6">
    <source>
        <dbReference type="Pfam" id="PF00593"/>
    </source>
</evidence>
<dbReference type="OrthoDB" id="5476657at2"/>
<dbReference type="Pfam" id="PF07715">
    <property type="entry name" value="Plug"/>
    <property type="match status" value="1"/>
</dbReference>
<keyword evidence="4" id="KW-0798">TonB box</keyword>
<evidence type="ECO:0000256" key="2">
    <source>
        <dbReference type="ARBA" id="ARBA00023136"/>
    </source>
</evidence>
<proteinExistence type="inferred from homology"/>
<dbReference type="Proteomes" id="UP000309848">
    <property type="component" value="Unassembled WGS sequence"/>
</dbReference>
<evidence type="ECO:0000256" key="4">
    <source>
        <dbReference type="RuleBase" id="RU003357"/>
    </source>
</evidence>
<comment type="caution">
    <text evidence="8">The sequence shown here is derived from an EMBL/GenBank/DDBJ whole genome shotgun (WGS) entry which is preliminary data.</text>
</comment>
<comment type="subcellular location">
    <subcellularLocation>
        <location evidence="1 4">Cell outer membrane</location>
    </subcellularLocation>
</comment>
<evidence type="ECO:0000256" key="1">
    <source>
        <dbReference type="ARBA" id="ARBA00004442"/>
    </source>
</evidence>
<dbReference type="AlphaFoldDB" id="A0A4S1WJG9"/>
<feature type="chain" id="PRO_5020928335" evidence="5">
    <location>
        <begin position="47"/>
        <end position="1127"/>
    </location>
</feature>
<dbReference type="InterPro" id="IPR010104">
    <property type="entry name" value="TonB_rcpt_bac"/>
</dbReference>
<dbReference type="PANTHER" id="PTHR40980:SF3">
    <property type="entry name" value="TONB-DEPENDENT RECEPTOR-LIKE BETA-BARREL DOMAIN-CONTAINING PROTEIN"/>
    <property type="match status" value="1"/>
</dbReference>
<keyword evidence="9" id="KW-1185">Reference proteome</keyword>
<dbReference type="InterPro" id="IPR000531">
    <property type="entry name" value="Beta-barrel_TonB"/>
</dbReference>
<comment type="similarity">
    <text evidence="4">Belongs to the TonB-dependent receptor family.</text>
</comment>
<dbReference type="PANTHER" id="PTHR40980">
    <property type="entry name" value="PLUG DOMAIN-CONTAINING PROTEIN"/>
    <property type="match status" value="1"/>
</dbReference>
<dbReference type="Gene3D" id="2.40.170.20">
    <property type="entry name" value="TonB-dependent receptor, beta-barrel domain"/>
    <property type="match status" value="1"/>
</dbReference>
<feature type="signal peptide" evidence="5">
    <location>
        <begin position="1"/>
        <end position="46"/>
    </location>
</feature>
<reference evidence="8 9" key="1">
    <citation type="submission" date="2019-04" db="EMBL/GenBank/DDBJ databases">
        <title>Sphingomonas psychrotolerans sp. nov., isolated from soil in the Tianshan Mountains, Xinjiang, China.</title>
        <authorList>
            <person name="Luo Y."/>
            <person name="Sheng H."/>
        </authorList>
    </citation>
    <scope>NUCLEOTIDE SEQUENCE [LARGE SCALE GENOMIC DNA]</scope>
    <source>
        <strain evidence="8 9">KIS18-15</strain>
    </source>
</reference>
<keyword evidence="3" id="KW-0998">Cell outer membrane</keyword>
<evidence type="ECO:0000256" key="3">
    <source>
        <dbReference type="ARBA" id="ARBA00023237"/>
    </source>
</evidence>
<dbReference type="InterPro" id="IPR036942">
    <property type="entry name" value="Beta-barrel_TonB_sf"/>
</dbReference>
<evidence type="ECO:0000259" key="7">
    <source>
        <dbReference type="Pfam" id="PF07715"/>
    </source>
</evidence>
<dbReference type="EMBL" id="SRXU01000003">
    <property type="protein sequence ID" value="TGX43269.1"/>
    <property type="molecule type" value="Genomic_DNA"/>
</dbReference>
<dbReference type="SUPFAM" id="SSF56935">
    <property type="entry name" value="Porins"/>
    <property type="match status" value="1"/>
</dbReference>
<dbReference type="InterPro" id="IPR012910">
    <property type="entry name" value="Plug_dom"/>
</dbReference>
<dbReference type="Pfam" id="PF00593">
    <property type="entry name" value="TonB_dep_Rec_b-barrel"/>
    <property type="match status" value="1"/>
</dbReference>
<dbReference type="GO" id="GO:0009279">
    <property type="term" value="C:cell outer membrane"/>
    <property type="evidence" value="ECO:0007669"/>
    <property type="project" value="UniProtKB-SubCell"/>
</dbReference>
<keyword evidence="8" id="KW-0675">Receptor</keyword>
<dbReference type="NCBIfam" id="TIGR01782">
    <property type="entry name" value="TonB-Xanth-Caul"/>
    <property type="match status" value="1"/>
</dbReference>
<feature type="domain" description="TonB-dependent receptor plug" evidence="7">
    <location>
        <begin position="89"/>
        <end position="199"/>
    </location>
</feature>
<evidence type="ECO:0000313" key="9">
    <source>
        <dbReference type="Proteomes" id="UP000309848"/>
    </source>
</evidence>
<dbReference type="InterPro" id="IPR037066">
    <property type="entry name" value="Plug_dom_sf"/>
</dbReference>
<evidence type="ECO:0000313" key="8">
    <source>
        <dbReference type="EMBL" id="TGX43269.1"/>
    </source>
</evidence>
<keyword evidence="2 4" id="KW-0472">Membrane</keyword>
<protein>
    <submittedName>
        <fullName evidence="8">TonB-dependent receptor</fullName>
    </submittedName>
</protein>
<evidence type="ECO:0000256" key="5">
    <source>
        <dbReference type="SAM" id="SignalP"/>
    </source>
</evidence>
<organism evidence="8 9">
    <name type="scientific">Sphingomonas naasensis</name>
    <dbReference type="NCBI Taxonomy" id="1344951"/>
    <lineage>
        <taxon>Bacteria</taxon>
        <taxon>Pseudomonadati</taxon>
        <taxon>Pseudomonadota</taxon>
        <taxon>Alphaproteobacteria</taxon>
        <taxon>Sphingomonadales</taxon>
        <taxon>Sphingomonadaceae</taxon>
        <taxon>Sphingomonas</taxon>
    </lineage>
</organism>
<sequence>MGGGGRLMRKHVIHASDNAAKLKSGLLRAGVSAAALCLFGAGTAWAQTEGAAAQTAPAAQDDGATAQTDDEIVVQGYRQSLQSAQQLKKNSDVIVDSVTAEDIGALPDRSVTETLQRIPGVAINRFAAGVDPDHFSVEGSGVVVRGLTYVRSEFNGREAFSANNGRALSFADVPSELMGGVDVFKSPSADRIEGGIAGVVNLRTRTPFDSKGLLLAASAEMNYGDFQKDPGANLNVIVSNRWQTGIGEFGLLASASYSNLKSRADRLQVSSFRIRNLYSDGDVIANGGTTQTGRVLFPRGAVLGSQEFDRTRYGYSAAAQWRSNDGSMEAVFQFLRSDARQAWSEHTVEIATDNVSNNGDSRRVPGTTLQFDEDGLFASGTITGPTGWRADQNIGSGNSGLIPRVPMLGLQSNNIARQHNEKLVTDDYGFNFKWDVSERLGFNFDYQHVKSSSYILDNTLWNSTYQNASIQLNGSDYPNIQFLPPQVCSGPAANSQNPPGTDNDCRTGGNPNQYMPNYFGAGHTSFTDPFNSFPRAAMDHLEDSDGNSDAARVDLEYSFPDGGFLKSIKAGARYADRQQTARFSTYNWGRLSEQWGNNGPVWLDENVDGVPGGNGGTPQLIGSNVPYYFDNFFQGQAPNPLAGQGRLFYGPDTIKNYDQYVAYASLVNNEWEARVANCPSDTKLRNGGWNPLANRCGVVPGTWFLPGEINPIRETNKAAYIMARFDNEFGNGMRLSGNVGVRYSRTDRNSQGVQQFTYGTTYLPTEATCLAPPADASQVVQGFCAFPVATRNAVRNFQNGALVESPGKIKYDYWLPSANLKLEVGGGLQFRAAYFKGIAPPATGLIRNYGAISVNAVQNTNADGTAIPGSFRLQSTVNRGNPFLLPVEADNFDLTAEWYFSSVGQLTVSGFYKRLKNVLTNTTVRTTNTNNGASFDSVVTQPGNASETGTIKGVEVAYQQTFDFLPGFLKGLGLQANYTYIDSSGVPQSTLSETDPDVGAGRVTTVDLASLPLQGLSKHNFNLTPFIDVGPLSLRATYSWRSDFLLTIRDVIVPNDPIINKATGQLDASIFYALSDNVKIGIQGSNLLNEVVKTTAVVTGLDGENTEVPRGWYMNDRRIAGIMRFTF</sequence>